<organism evidence="5 6">
    <name type="scientific">Roseivivax lentus</name>
    <dbReference type="NCBI Taxonomy" id="633194"/>
    <lineage>
        <taxon>Bacteria</taxon>
        <taxon>Pseudomonadati</taxon>
        <taxon>Pseudomonadota</taxon>
        <taxon>Alphaproteobacteria</taxon>
        <taxon>Rhodobacterales</taxon>
        <taxon>Roseobacteraceae</taxon>
        <taxon>Roseivivax</taxon>
    </lineage>
</organism>
<dbReference type="GO" id="GO:0033732">
    <property type="term" value="F:pyrroloquinoline-quinone synthase activity"/>
    <property type="evidence" value="ECO:0007669"/>
    <property type="project" value="UniProtKB-EC"/>
</dbReference>
<reference evidence="6" key="1">
    <citation type="submission" date="2017-01" db="EMBL/GenBank/DDBJ databases">
        <authorList>
            <person name="Varghese N."/>
            <person name="Submissions S."/>
        </authorList>
    </citation>
    <scope>NUCLEOTIDE SEQUENCE [LARGE SCALE GENOMIC DNA]</scope>
    <source>
        <strain evidence="6">DSM 29430</strain>
    </source>
</reference>
<dbReference type="UniPathway" id="UPA00539"/>
<dbReference type="InterPro" id="IPR004305">
    <property type="entry name" value="Thiaminase-2/PQQC"/>
</dbReference>
<comment type="similarity">
    <text evidence="3">Belongs to the PqqC family.</text>
</comment>
<proteinExistence type="inferred from homology"/>
<protein>
    <recommendedName>
        <fullName evidence="3">Pyrroloquinoline-quinone synthase</fullName>
        <ecNumber evidence="3">1.3.3.11</ecNumber>
    </recommendedName>
    <alternativeName>
        <fullName evidence="3">Coenzyme PQQ synthesis protein C</fullName>
    </alternativeName>
    <alternativeName>
        <fullName evidence="3">Pyrroloquinoline quinone biosynthesis protein C</fullName>
    </alternativeName>
</protein>
<evidence type="ECO:0000256" key="3">
    <source>
        <dbReference type="HAMAP-Rule" id="MF_00654"/>
    </source>
</evidence>
<dbReference type="PANTHER" id="PTHR40279">
    <property type="entry name" value="PQQC-LIKE PROTEIN"/>
    <property type="match status" value="1"/>
</dbReference>
<keyword evidence="1 3" id="KW-0884">PQQ biosynthesis</keyword>
<dbReference type="InterPro" id="IPR039068">
    <property type="entry name" value="PqqC-like"/>
</dbReference>
<dbReference type="STRING" id="633194.SAMN05421759_12230"/>
<evidence type="ECO:0000259" key="4">
    <source>
        <dbReference type="Pfam" id="PF03070"/>
    </source>
</evidence>
<evidence type="ECO:0000256" key="2">
    <source>
        <dbReference type="ARBA" id="ARBA00023002"/>
    </source>
</evidence>
<name>A0A1N7PYI1_9RHOB</name>
<dbReference type="InterPro" id="IPR016084">
    <property type="entry name" value="Haem_Oase-like_multi-hlx"/>
</dbReference>
<sequence length="251" mass="28101">MTATKAEFEARLRQIGAERYHDKHPFHAMLHSGGCTPDQVRAWVINRFAYQSAIPRKDAAFMSRVDDPALRRAWRSRIEDHDGTAENEGGIERWLRLADAVGLDRDYVAVKTGILPATTFAVEAYVRFVRDKSLLEAVAASLTELFAPKIHADRIKGLLAHYEFADDTSLSYFRKRLDEAPKDVAFGLGWVLDHADTAEKQDAAAQALIFKTDVLWAQLDALYSAYVTPARIPPGAWQPGTHLRVPEARAS</sequence>
<dbReference type="AlphaFoldDB" id="A0A1N7PYI1"/>
<dbReference type="RefSeq" id="WP_076450913.1">
    <property type="nucleotide sequence ID" value="NZ_FTOQ01000022.1"/>
</dbReference>
<dbReference type="NCBIfam" id="TIGR02111">
    <property type="entry name" value="PQQ_syn_pqqC"/>
    <property type="match status" value="1"/>
</dbReference>
<evidence type="ECO:0000256" key="1">
    <source>
        <dbReference type="ARBA" id="ARBA00022905"/>
    </source>
</evidence>
<dbReference type="Proteomes" id="UP000186684">
    <property type="component" value="Unassembled WGS sequence"/>
</dbReference>
<gene>
    <name evidence="3" type="primary">pqqC</name>
    <name evidence="5" type="ORF">SAMN05421759_12230</name>
</gene>
<dbReference type="InterPro" id="IPR011845">
    <property type="entry name" value="PqqC"/>
</dbReference>
<accession>A0A1N7PYI1</accession>
<keyword evidence="6" id="KW-1185">Reference proteome</keyword>
<evidence type="ECO:0000313" key="6">
    <source>
        <dbReference type="Proteomes" id="UP000186684"/>
    </source>
</evidence>
<feature type="domain" description="Thiaminase-2/PQQC" evidence="4">
    <location>
        <begin position="10"/>
        <end position="220"/>
    </location>
</feature>
<comment type="function">
    <text evidence="3">Ring cyclization and eight-electron oxidation of 3a-(2-amino-2-carboxyethyl)-4,5-dioxo-4,5,6,7,8,9-hexahydroquinoline-7,9-dicarboxylic-acid to PQQ.</text>
</comment>
<keyword evidence="2 3" id="KW-0560">Oxidoreductase</keyword>
<comment type="catalytic activity">
    <reaction evidence="3">
        <text>6-(2-amino-2-carboxyethyl)-7,8-dioxo-1,2,3,4,7,8-hexahydroquinoline-2,4-dicarboxylate + 3 O2 = pyrroloquinoline quinone + 2 H2O2 + 2 H2O + H(+)</text>
        <dbReference type="Rhea" id="RHEA:10692"/>
        <dbReference type="ChEBI" id="CHEBI:15377"/>
        <dbReference type="ChEBI" id="CHEBI:15378"/>
        <dbReference type="ChEBI" id="CHEBI:15379"/>
        <dbReference type="ChEBI" id="CHEBI:16240"/>
        <dbReference type="ChEBI" id="CHEBI:58442"/>
        <dbReference type="ChEBI" id="CHEBI:58778"/>
        <dbReference type="EC" id="1.3.3.11"/>
    </reaction>
</comment>
<evidence type="ECO:0000313" key="5">
    <source>
        <dbReference type="EMBL" id="SIT15489.1"/>
    </source>
</evidence>
<dbReference type="Pfam" id="PF03070">
    <property type="entry name" value="TENA_THI-4"/>
    <property type="match status" value="1"/>
</dbReference>
<dbReference type="GO" id="GO:0018189">
    <property type="term" value="P:pyrroloquinoline quinone biosynthetic process"/>
    <property type="evidence" value="ECO:0007669"/>
    <property type="project" value="UniProtKB-UniRule"/>
</dbReference>
<dbReference type="OrthoDB" id="9800756at2"/>
<comment type="pathway">
    <text evidence="3">Cofactor biosynthesis; pyrroloquinoline quinone biosynthesis.</text>
</comment>
<dbReference type="Gene3D" id="1.20.910.10">
    <property type="entry name" value="Heme oxygenase-like"/>
    <property type="match status" value="1"/>
</dbReference>
<dbReference type="HAMAP" id="MF_00654">
    <property type="entry name" value="PQQ_syn_PqqC"/>
    <property type="match status" value="1"/>
</dbReference>
<dbReference type="PANTHER" id="PTHR40279:SF3">
    <property type="entry name" value="4-AMINOBENZOATE SYNTHASE"/>
    <property type="match status" value="1"/>
</dbReference>
<dbReference type="SUPFAM" id="SSF48613">
    <property type="entry name" value="Heme oxygenase-like"/>
    <property type="match status" value="1"/>
</dbReference>
<dbReference type="EMBL" id="FTOQ01000022">
    <property type="protein sequence ID" value="SIT15489.1"/>
    <property type="molecule type" value="Genomic_DNA"/>
</dbReference>
<dbReference type="EC" id="1.3.3.11" evidence="3"/>